<comment type="caution">
    <text evidence="1">The sequence shown here is derived from an EMBL/GenBank/DDBJ whole genome shotgun (WGS) entry which is preliminary data.</text>
</comment>
<protein>
    <submittedName>
        <fullName evidence="1">Uncharacterized protein</fullName>
    </submittedName>
</protein>
<name>A0ABR1J296_9AGAR</name>
<gene>
    <name evidence="1" type="ORF">VKT23_014771</name>
</gene>
<evidence type="ECO:0000313" key="2">
    <source>
        <dbReference type="Proteomes" id="UP001498398"/>
    </source>
</evidence>
<dbReference type="EMBL" id="JBANRG010000046">
    <property type="protein sequence ID" value="KAK7445775.1"/>
    <property type="molecule type" value="Genomic_DNA"/>
</dbReference>
<sequence length="111" mass="12799">MVKVKIDDDFRFAEVQFYVYDSISETAYAVLKMYSKPDQAILVESIGTLQACEYLGSKEVKVIEVKKIISVVSMQPLPHRDGEANLWFVVEKPEFYDADITGYEDEDLYNQ</sequence>
<reference evidence="1 2" key="1">
    <citation type="submission" date="2024-01" db="EMBL/GenBank/DDBJ databases">
        <title>A draft genome for the cacao thread blight pathogen Marasmiellus scandens.</title>
        <authorList>
            <person name="Baruah I.K."/>
            <person name="Leung J."/>
            <person name="Bukari Y."/>
            <person name="Amoako-Attah I."/>
            <person name="Meinhardt L.W."/>
            <person name="Bailey B.A."/>
            <person name="Cohen S.P."/>
        </authorList>
    </citation>
    <scope>NUCLEOTIDE SEQUENCE [LARGE SCALE GENOMIC DNA]</scope>
    <source>
        <strain evidence="1 2">GH-19</strain>
    </source>
</reference>
<dbReference type="Proteomes" id="UP001498398">
    <property type="component" value="Unassembled WGS sequence"/>
</dbReference>
<organism evidence="1 2">
    <name type="scientific">Marasmiellus scandens</name>
    <dbReference type="NCBI Taxonomy" id="2682957"/>
    <lineage>
        <taxon>Eukaryota</taxon>
        <taxon>Fungi</taxon>
        <taxon>Dikarya</taxon>
        <taxon>Basidiomycota</taxon>
        <taxon>Agaricomycotina</taxon>
        <taxon>Agaricomycetes</taxon>
        <taxon>Agaricomycetidae</taxon>
        <taxon>Agaricales</taxon>
        <taxon>Marasmiineae</taxon>
        <taxon>Omphalotaceae</taxon>
        <taxon>Marasmiellus</taxon>
    </lineage>
</organism>
<evidence type="ECO:0000313" key="1">
    <source>
        <dbReference type="EMBL" id="KAK7445775.1"/>
    </source>
</evidence>
<keyword evidence="2" id="KW-1185">Reference proteome</keyword>
<proteinExistence type="predicted"/>
<accession>A0ABR1J296</accession>